<protein>
    <submittedName>
        <fullName evidence="2">Uncharacterized protein</fullName>
    </submittedName>
</protein>
<feature type="compositionally biased region" description="Polar residues" evidence="1">
    <location>
        <begin position="187"/>
        <end position="207"/>
    </location>
</feature>
<name>A0AAD5RZL4_9FUNG</name>
<dbReference type="Pfam" id="PF07004">
    <property type="entry name" value="SHIPPO-rpt"/>
    <property type="match status" value="4"/>
</dbReference>
<sequence length="233" mass="25689">NYDPVASQEALQKRSETGNEGAVMTLAKCERVMEEVVRREVKKGTPGPGSYEIKAPIEENLRRPRMRIRFGGSTPSHLSTINREQLKTPGPGAYYPEYALPLKPQPTKPQPFNSTTERFDDQSEWKSAEIPAPGSYDVDEVDSLLTRIQKKASLGVGLRSKAFGSISDRFPRPKSNPDPGPGAYDTSLPTVHTPITSSTELDSTSRSAAPPSRIQRMVRRGPTKLRVGDREIG</sequence>
<evidence type="ECO:0000313" key="3">
    <source>
        <dbReference type="Proteomes" id="UP001212841"/>
    </source>
</evidence>
<evidence type="ECO:0000313" key="2">
    <source>
        <dbReference type="EMBL" id="KAJ3025742.1"/>
    </source>
</evidence>
<dbReference type="Proteomes" id="UP001212841">
    <property type="component" value="Unassembled WGS sequence"/>
</dbReference>
<organism evidence="2 3">
    <name type="scientific">Rhizophlyctis rosea</name>
    <dbReference type="NCBI Taxonomy" id="64517"/>
    <lineage>
        <taxon>Eukaryota</taxon>
        <taxon>Fungi</taxon>
        <taxon>Fungi incertae sedis</taxon>
        <taxon>Chytridiomycota</taxon>
        <taxon>Chytridiomycota incertae sedis</taxon>
        <taxon>Chytridiomycetes</taxon>
        <taxon>Rhizophlyctidales</taxon>
        <taxon>Rhizophlyctidaceae</taxon>
        <taxon>Rhizophlyctis</taxon>
    </lineage>
</organism>
<gene>
    <name evidence="2" type="ORF">HK097_006608</name>
</gene>
<dbReference type="PANTHER" id="PTHR21580">
    <property type="entry name" value="SHIPPO-1-RELATED"/>
    <property type="match status" value="1"/>
</dbReference>
<accession>A0AAD5RZL4</accession>
<evidence type="ECO:0000256" key="1">
    <source>
        <dbReference type="SAM" id="MobiDB-lite"/>
    </source>
</evidence>
<dbReference type="AlphaFoldDB" id="A0AAD5RZL4"/>
<dbReference type="InterPro" id="IPR051291">
    <property type="entry name" value="CIMAP"/>
</dbReference>
<feature type="region of interest" description="Disordered" evidence="1">
    <location>
        <begin position="162"/>
        <end position="233"/>
    </location>
</feature>
<dbReference type="InterPro" id="IPR010736">
    <property type="entry name" value="SHIPPO-rpt"/>
</dbReference>
<feature type="compositionally biased region" description="Polar residues" evidence="1">
    <location>
        <begin position="73"/>
        <end position="83"/>
    </location>
</feature>
<comment type="caution">
    <text evidence="2">The sequence shown here is derived from an EMBL/GenBank/DDBJ whole genome shotgun (WGS) entry which is preliminary data.</text>
</comment>
<feature type="region of interest" description="Disordered" evidence="1">
    <location>
        <begin position="1"/>
        <end position="22"/>
    </location>
</feature>
<feature type="non-terminal residue" evidence="2">
    <location>
        <position position="1"/>
    </location>
</feature>
<feature type="compositionally biased region" description="Basic and acidic residues" evidence="1">
    <location>
        <begin position="117"/>
        <end position="127"/>
    </location>
</feature>
<keyword evidence="3" id="KW-1185">Reference proteome</keyword>
<reference evidence="2" key="1">
    <citation type="submission" date="2020-05" db="EMBL/GenBank/DDBJ databases">
        <title>Phylogenomic resolution of chytrid fungi.</title>
        <authorList>
            <person name="Stajich J.E."/>
            <person name="Amses K."/>
            <person name="Simmons R."/>
            <person name="Seto K."/>
            <person name="Myers J."/>
            <person name="Bonds A."/>
            <person name="Quandt C.A."/>
            <person name="Barry K."/>
            <person name="Liu P."/>
            <person name="Grigoriev I."/>
            <person name="Longcore J.E."/>
            <person name="James T.Y."/>
        </authorList>
    </citation>
    <scope>NUCLEOTIDE SEQUENCE</scope>
    <source>
        <strain evidence="2">JEL0318</strain>
    </source>
</reference>
<feature type="region of interest" description="Disordered" evidence="1">
    <location>
        <begin position="69"/>
        <end position="137"/>
    </location>
</feature>
<proteinExistence type="predicted"/>
<dbReference type="EMBL" id="JADGJD010003096">
    <property type="protein sequence ID" value="KAJ3025742.1"/>
    <property type="molecule type" value="Genomic_DNA"/>
</dbReference>
<feature type="non-terminal residue" evidence="2">
    <location>
        <position position="233"/>
    </location>
</feature>